<feature type="compositionally biased region" description="Polar residues" evidence="1">
    <location>
        <begin position="472"/>
        <end position="486"/>
    </location>
</feature>
<accession>A0AB34G2S8</accession>
<protein>
    <submittedName>
        <fullName evidence="2">NTF2-like protein</fullName>
    </submittedName>
</protein>
<keyword evidence="3" id="KW-1185">Reference proteome</keyword>
<feature type="compositionally biased region" description="Polar residues" evidence="1">
    <location>
        <begin position="567"/>
        <end position="576"/>
    </location>
</feature>
<dbReference type="SUPFAM" id="SSF54427">
    <property type="entry name" value="NTF2-like"/>
    <property type="match status" value="1"/>
</dbReference>
<sequence length="576" mass="64435">MAAVATYQQFLSSPSSSLLADKATLHYVPTTTTLSGATEIIKHLNSLQKQVKKKKEEVLNVVDGGRIIAVETDTGLEFQTSGGSYLPGLDDNFLTDRVAYLPIIHIVTFDDDGRIKQIRQQWDQGALLKQVEIIGKMGRNWPIKDSREQIAMIQSCVKSAGSVPAPTSVDHNEVVIRTRGNSNNALRDPHASLQLFGNREELESVEAAAVVSPYAGNRPRQRGFTEILGDEPHDDDELAQRERSMSPTKVGGGKNFQPMRIFDGQEHREEEEEEDTPKNRGSNYIRPNPRKYEHFDFADGSDPQDHPERGVSHDERPRSKHDSQWSFNDFVTPHKPKPTKTYRHQDVRHWDTEAKDGDETGKPAAGKGRRDAETHFELQDDGERLPHQDRPGTRPRGAMHNEGLGLYKNKLFDQETATPGPKRALGNITNLKDRTKDFDAHFAMTDESPAPEPQRSQNVPEARMKAVKMMDSNWSSYDQSPTSQKENQPRTKTQENTKIHIAGDGMGGKKGTDRDWLYGGAAEEKERIHIAGDGMGGKKGTERNWLYGGAEEDEAPKPAPSRKGNAAASQKSFWDF</sequence>
<organism evidence="2 3">
    <name type="scientific">Purpureocillium lavendulum</name>
    <dbReference type="NCBI Taxonomy" id="1247861"/>
    <lineage>
        <taxon>Eukaryota</taxon>
        <taxon>Fungi</taxon>
        <taxon>Dikarya</taxon>
        <taxon>Ascomycota</taxon>
        <taxon>Pezizomycotina</taxon>
        <taxon>Sordariomycetes</taxon>
        <taxon>Hypocreomycetidae</taxon>
        <taxon>Hypocreales</taxon>
        <taxon>Ophiocordycipitaceae</taxon>
        <taxon>Purpureocillium</taxon>
    </lineage>
</organism>
<evidence type="ECO:0000256" key="1">
    <source>
        <dbReference type="SAM" id="MobiDB-lite"/>
    </source>
</evidence>
<gene>
    <name evidence="2" type="ORF">O9K51_00697</name>
</gene>
<name>A0AB34G2S8_9HYPO</name>
<comment type="caution">
    <text evidence="2">The sequence shown here is derived from an EMBL/GenBank/DDBJ whole genome shotgun (WGS) entry which is preliminary data.</text>
</comment>
<feature type="compositionally biased region" description="Basic and acidic residues" evidence="1">
    <location>
        <begin position="487"/>
        <end position="498"/>
    </location>
</feature>
<dbReference type="Proteomes" id="UP001163105">
    <property type="component" value="Unassembled WGS sequence"/>
</dbReference>
<dbReference type="Gene3D" id="3.10.450.50">
    <property type="match status" value="1"/>
</dbReference>
<evidence type="ECO:0000313" key="3">
    <source>
        <dbReference type="Proteomes" id="UP001163105"/>
    </source>
</evidence>
<feature type="compositionally biased region" description="Basic and acidic residues" evidence="1">
    <location>
        <begin position="343"/>
        <end position="361"/>
    </location>
</feature>
<feature type="region of interest" description="Disordered" evidence="1">
    <location>
        <begin position="471"/>
        <end position="516"/>
    </location>
</feature>
<proteinExistence type="predicted"/>
<feature type="compositionally biased region" description="Basic and acidic residues" evidence="1">
    <location>
        <begin position="368"/>
        <end position="392"/>
    </location>
</feature>
<dbReference type="EMBL" id="JAQHRD010000001">
    <property type="protein sequence ID" value="KAJ6445932.1"/>
    <property type="molecule type" value="Genomic_DNA"/>
</dbReference>
<feature type="compositionally biased region" description="Acidic residues" evidence="1">
    <location>
        <begin position="228"/>
        <end position="237"/>
    </location>
</feature>
<feature type="compositionally biased region" description="Basic and acidic residues" evidence="1">
    <location>
        <begin position="290"/>
        <end position="323"/>
    </location>
</feature>
<feature type="region of interest" description="Disordered" evidence="1">
    <location>
        <begin position="529"/>
        <end position="576"/>
    </location>
</feature>
<reference evidence="2" key="1">
    <citation type="submission" date="2023-01" db="EMBL/GenBank/DDBJ databases">
        <title>The growth and conidiation of Purpureocillium lavendulum are regulated by nitrogen source and histone H3K14 acetylation.</title>
        <authorList>
            <person name="Tang P."/>
            <person name="Han J."/>
            <person name="Zhang C."/>
            <person name="Tang P."/>
            <person name="Qi F."/>
            <person name="Zhang K."/>
            <person name="Liang L."/>
        </authorList>
    </citation>
    <scope>NUCLEOTIDE SEQUENCE</scope>
    <source>
        <strain evidence="2">YMF1.00683</strain>
    </source>
</reference>
<dbReference type="AlphaFoldDB" id="A0AB34G2S8"/>
<feature type="region of interest" description="Disordered" evidence="1">
    <location>
        <begin position="216"/>
        <end position="402"/>
    </location>
</feature>
<evidence type="ECO:0000313" key="2">
    <source>
        <dbReference type="EMBL" id="KAJ6445932.1"/>
    </source>
</evidence>
<dbReference type="InterPro" id="IPR032710">
    <property type="entry name" value="NTF2-like_dom_sf"/>
</dbReference>